<name>A0A1Q5Q9D6_TALAT</name>
<feature type="region of interest" description="Disordered" evidence="1">
    <location>
        <begin position="136"/>
        <end position="161"/>
    </location>
</feature>
<keyword evidence="3" id="KW-1185">Reference proteome</keyword>
<feature type="region of interest" description="Disordered" evidence="1">
    <location>
        <begin position="218"/>
        <end position="248"/>
    </location>
</feature>
<feature type="compositionally biased region" description="Basic residues" evidence="1">
    <location>
        <begin position="233"/>
        <end position="248"/>
    </location>
</feature>
<dbReference type="Proteomes" id="UP000214365">
    <property type="component" value="Unassembled WGS sequence"/>
</dbReference>
<proteinExistence type="predicted"/>
<feature type="compositionally biased region" description="Polar residues" evidence="1">
    <location>
        <begin position="220"/>
        <end position="232"/>
    </location>
</feature>
<dbReference type="AlphaFoldDB" id="A0A1Q5Q9D6"/>
<dbReference type="STRING" id="1441469.A0A1Q5Q9D6"/>
<accession>A0A1Q5Q9D6</accession>
<organism evidence="2 3">
    <name type="scientific">Talaromyces atroroseus</name>
    <dbReference type="NCBI Taxonomy" id="1441469"/>
    <lineage>
        <taxon>Eukaryota</taxon>
        <taxon>Fungi</taxon>
        <taxon>Dikarya</taxon>
        <taxon>Ascomycota</taxon>
        <taxon>Pezizomycotina</taxon>
        <taxon>Eurotiomycetes</taxon>
        <taxon>Eurotiomycetidae</taxon>
        <taxon>Eurotiales</taxon>
        <taxon>Trichocomaceae</taxon>
        <taxon>Talaromyces</taxon>
        <taxon>Talaromyces sect. Trachyspermi</taxon>
    </lineage>
</organism>
<gene>
    <name evidence="2" type="ORF">UA08_04210</name>
</gene>
<reference evidence="2 3" key="1">
    <citation type="submission" date="2015-06" db="EMBL/GenBank/DDBJ databases">
        <title>Talaromyces atroroseus IBT 11181 draft genome.</title>
        <authorList>
            <person name="Rasmussen K.B."/>
            <person name="Rasmussen S."/>
            <person name="Petersen B."/>
            <person name="Sicheritz-Ponten T."/>
            <person name="Mortensen U.H."/>
            <person name="Thrane U."/>
        </authorList>
    </citation>
    <scope>NUCLEOTIDE SEQUENCE [LARGE SCALE GENOMIC DNA]</scope>
    <source>
        <strain evidence="2 3">IBT 11181</strain>
    </source>
</reference>
<protein>
    <submittedName>
        <fullName evidence="2">Uncharacterized protein</fullName>
    </submittedName>
</protein>
<comment type="caution">
    <text evidence="2">The sequence shown here is derived from an EMBL/GenBank/DDBJ whole genome shotgun (WGS) entry which is preliminary data.</text>
</comment>
<dbReference type="GeneID" id="31003965"/>
<sequence>MDYTLLKYLNEPNPELNINERISNIIMGGQWASVDGIVNWDEFPSFKDKFSAELGKHTRVDNLSALTEEAGFNTVYVERFFKGQLLSCAADEDKRLVRPLEQLQYYCLSLDVPYGFILTYAYIVCCHFTLSPDIQRSPRPKRTGMTQHARMQSASTTSSGIVSSMSDISLEPHPGYRDVNPVKIAVGRWNPQGGRNEFSIKLSLWLLVMEARHHRGLQQEYESPSDGSTAHKSSNHGKKAAGKGKRLV</sequence>
<evidence type="ECO:0000313" key="2">
    <source>
        <dbReference type="EMBL" id="OKL60682.1"/>
    </source>
</evidence>
<evidence type="ECO:0000256" key="1">
    <source>
        <dbReference type="SAM" id="MobiDB-lite"/>
    </source>
</evidence>
<dbReference type="RefSeq" id="XP_020120803.1">
    <property type="nucleotide sequence ID" value="XM_020266508.1"/>
</dbReference>
<dbReference type="EMBL" id="LFMY01000005">
    <property type="protein sequence ID" value="OKL60682.1"/>
    <property type="molecule type" value="Genomic_DNA"/>
</dbReference>
<dbReference type="OrthoDB" id="4367324at2759"/>
<evidence type="ECO:0000313" key="3">
    <source>
        <dbReference type="Proteomes" id="UP000214365"/>
    </source>
</evidence>